<keyword evidence="5" id="KW-0902">Two-component regulatory system</keyword>
<dbReference type="Proteomes" id="UP000324907">
    <property type="component" value="Unassembled WGS sequence"/>
</dbReference>
<evidence type="ECO:0000313" key="7">
    <source>
        <dbReference type="EMBL" id="KAA0170265.1"/>
    </source>
</evidence>
<dbReference type="PANTHER" id="PTHR43711">
    <property type="entry name" value="TWO-COMPONENT HISTIDINE KINASE"/>
    <property type="match status" value="1"/>
</dbReference>
<reference evidence="7 8" key="1">
    <citation type="submission" date="2019-07" db="EMBL/GenBank/DDBJ databases">
        <title>Genomes of Cafeteria roenbergensis.</title>
        <authorList>
            <person name="Fischer M.G."/>
            <person name="Hackl T."/>
            <person name="Roman M."/>
        </authorList>
    </citation>
    <scope>NUCLEOTIDE SEQUENCE [LARGE SCALE GENOMIC DNA]</scope>
    <source>
        <strain evidence="7 8">RCC970-E3</strain>
    </source>
</reference>
<dbReference type="EMBL" id="VLTL01000014">
    <property type="protein sequence ID" value="KAA0170265.1"/>
    <property type="molecule type" value="Genomic_DNA"/>
</dbReference>
<evidence type="ECO:0000256" key="2">
    <source>
        <dbReference type="ARBA" id="ARBA00012438"/>
    </source>
</evidence>
<dbReference type="AlphaFoldDB" id="A0A5A8DXL4"/>
<dbReference type="GO" id="GO:0004673">
    <property type="term" value="F:protein histidine kinase activity"/>
    <property type="evidence" value="ECO:0007669"/>
    <property type="project" value="UniProtKB-EC"/>
</dbReference>
<protein>
    <recommendedName>
        <fullName evidence="2">histidine kinase</fullName>
        <ecNumber evidence="2">2.7.13.3</ecNumber>
    </recommendedName>
</protein>
<gene>
    <name evidence="7" type="ORF">FNF28_01493</name>
</gene>
<evidence type="ECO:0000256" key="4">
    <source>
        <dbReference type="ARBA" id="ARBA00022777"/>
    </source>
</evidence>
<accession>A0A5A8DXL4</accession>
<keyword evidence="4" id="KW-0418">Kinase</keyword>
<dbReference type="GO" id="GO:0000160">
    <property type="term" value="P:phosphorelay signal transduction system"/>
    <property type="evidence" value="ECO:0007669"/>
    <property type="project" value="UniProtKB-KW"/>
</dbReference>
<evidence type="ECO:0000313" key="8">
    <source>
        <dbReference type="Proteomes" id="UP000324907"/>
    </source>
</evidence>
<evidence type="ECO:0000256" key="5">
    <source>
        <dbReference type="ARBA" id="ARBA00023012"/>
    </source>
</evidence>
<dbReference type="PANTHER" id="PTHR43711:SF1">
    <property type="entry name" value="HISTIDINE KINASE 1"/>
    <property type="match status" value="1"/>
</dbReference>
<evidence type="ECO:0000256" key="3">
    <source>
        <dbReference type="ARBA" id="ARBA00022679"/>
    </source>
</evidence>
<feature type="compositionally biased region" description="Low complexity" evidence="6">
    <location>
        <begin position="550"/>
        <end position="567"/>
    </location>
</feature>
<feature type="region of interest" description="Disordered" evidence="6">
    <location>
        <begin position="539"/>
        <end position="592"/>
    </location>
</feature>
<proteinExistence type="predicted"/>
<comment type="catalytic activity">
    <reaction evidence="1">
        <text>ATP + protein L-histidine = ADP + protein N-phospho-L-histidine.</text>
        <dbReference type="EC" id="2.7.13.3"/>
    </reaction>
</comment>
<dbReference type="Gene3D" id="3.30.565.10">
    <property type="entry name" value="Histidine kinase-like ATPase, C-terminal domain"/>
    <property type="match status" value="1"/>
</dbReference>
<dbReference type="InterPro" id="IPR050736">
    <property type="entry name" value="Sensor_HK_Regulatory"/>
</dbReference>
<feature type="region of interest" description="Disordered" evidence="6">
    <location>
        <begin position="754"/>
        <end position="779"/>
    </location>
</feature>
<organism evidence="7 8">
    <name type="scientific">Cafeteria roenbergensis</name>
    <name type="common">Marine flagellate</name>
    <dbReference type="NCBI Taxonomy" id="33653"/>
    <lineage>
        <taxon>Eukaryota</taxon>
        <taxon>Sar</taxon>
        <taxon>Stramenopiles</taxon>
        <taxon>Bigyra</taxon>
        <taxon>Opalozoa</taxon>
        <taxon>Bicosoecida</taxon>
        <taxon>Cafeteriaceae</taxon>
        <taxon>Cafeteria</taxon>
    </lineage>
</organism>
<keyword evidence="3" id="KW-0808">Transferase</keyword>
<dbReference type="SUPFAM" id="SSF55874">
    <property type="entry name" value="ATPase domain of HSP90 chaperone/DNA topoisomerase II/histidine kinase"/>
    <property type="match status" value="1"/>
</dbReference>
<dbReference type="EC" id="2.7.13.3" evidence="2"/>
<comment type="caution">
    <text evidence="7">The sequence shown here is derived from an EMBL/GenBank/DDBJ whole genome shotgun (WGS) entry which is preliminary data.</text>
</comment>
<evidence type="ECO:0000256" key="6">
    <source>
        <dbReference type="SAM" id="MobiDB-lite"/>
    </source>
</evidence>
<name>A0A5A8DXL4_CAFRO</name>
<evidence type="ECO:0000256" key="1">
    <source>
        <dbReference type="ARBA" id="ARBA00000085"/>
    </source>
</evidence>
<sequence>MYGCFAAVVAAAIESSKSAAHAAFASSAAAAGAELRSSWAQLVATLDSAARAVEAFPAGANDTALNNLVFRAVSQSLTAGPGGQPVCSSLSYLRRIQGAPSASGWEAMVSAQLGVEAQVRHSFQLDEQGGSNLDADETAFVVEAAYPPSLAPMHPGLDMLASAAPGHSPARIALNRMCITRHSGLAEDRQGASLHLFAPLFPSNWSSRGRGLADASVQQTVAGPRVLLADPSAPRGVLPDASNHTFHGALGCEVSSAYLAEHWGAAVAGLADVHVLLQDMTDDPDEPHAPCTEVSAFGPTGAQTFVRTCRNGTVVEVSDATSVTPDVSDLMLETNAPVKCDDIDTIALAAVDGTALFGQTAVGPGPVDSVRAANRAELTRRCESVAASMRDNDHRFRTQAAFDAGGRHFRLSIAAPPGFAERHGMVSPLLAYSIAGLAATLCALITLAVTCAAASWSRRSASEKERSEERLAVARAMHHTTVSYLAHEMRGGLSVTSIGAELVAAALKEDGVRLPNGTVLSPSQLLGMPMVAPASRQFQAHASGRLSEQSEAAGAPGPASRGASDPGKASDVAATRTSGLVPESVDPSCGGVDPWEDSGALSIAELLRDLQRIQAASASSLRLIEDVLDIVGLETGKLAIRLAPLQPLQFARSIVDRYRPMCSVAIRLEVDSNVPQHILTDPLRCEQAVLNGLSNAIKHTKSGEIVLRVSMERRRLPPAWFRVRDKGLNFFQQAAGTAVHPGYERLRCVHGRSPPSASASSTAEEAWAASTQSSSCGPS</sequence>
<dbReference type="InterPro" id="IPR036890">
    <property type="entry name" value="HATPase_C_sf"/>
</dbReference>